<sequence length="192" mass="21601">MKRHLSTNASIIATCHSLHERGYVSAYGGNVSVRTGNNKIVITRAKSSLDDLGEDDLVVVDMDGRVLFGTNPPSSETALHLMVYRTREDVRSVIHTHPPASTSFAYVNREIIPINPESRNYIQRIPVVPYRPVGSQELADECSEYIKNWKVLLLERHGLVSCGENIDEAYNLTELAEEMAMMNLYVRILRGQ</sequence>
<dbReference type="SUPFAM" id="SSF53639">
    <property type="entry name" value="AraD/HMP-PK domain-like"/>
    <property type="match status" value="1"/>
</dbReference>
<keyword evidence="2" id="KW-0456">Lyase</keyword>
<dbReference type="PANTHER" id="PTHR22789:SF0">
    <property type="entry name" value="3-OXO-TETRONATE 4-PHOSPHATE DECARBOXYLASE-RELATED"/>
    <property type="match status" value="1"/>
</dbReference>
<feature type="domain" description="Class II aldolase/adducin N-terminal" evidence="3">
    <location>
        <begin position="9"/>
        <end position="184"/>
    </location>
</feature>
<dbReference type="Pfam" id="PF00596">
    <property type="entry name" value="Aldolase_II"/>
    <property type="match status" value="1"/>
</dbReference>
<dbReference type="InterPro" id="IPR050197">
    <property type="entry name" value="Aldolase_class_II_sugar_metab"/>
</dbReference>
<evidence type="ECO:0000256" key="2">
    <source>
        <dbReference type="ARBA" id="ARBA00023239"/>
    </source>
</evidence>
<dbReference type="RefSeq" id="WP_138295658.1">
    <property type="nucleotide sequence ID" value="NZ_JACRSO010000006.1"/>
</dbReference>
<dbReference type="EMBL" id="JACRSO010000006">
    <property type="protein sequence ID" value="MBC8530068.1"/>
    <property type="molecule type" value="Genomic_DNA"/>
</dbReference>
<keyword evidence="1" id="KW-0479">Metal-binding</keyword>
<reference evidence="4" key="1">
    <citation type="submission" date="2020-08" db="EMBL/GenBank/DDBJ databases">
        <title>Genome public.</title>
        <authorList>
            <person name="Liu C."/>
            <person name="Sun Q."/>
        </authorList>
    </citation>
    <scope>NUCLEOTIDE SEQUENCE</scope>
    <source>
        <strain evidence="4">NSJ-44</strain>
    </source>
</reference>
<evidence type="ECO:0000313" key="4">
    <source>
        <dbReference type="EMBL" id="MBC8530068.1"/>
    </source>
</evidence>
<dbReference type="InterPro" id="IPR001303">
    <property type="entry name" value="Aldolase_II/adducin_N"/>
</dbReference>
<evidence type="ECO:0000313" key="5">
    <source>
        <dbReference type="Proteomes" id="UP000654279"/>
    </source>
</evidence>
<keyword evidence="5" id="KW-1185">Reference proteome</keyword>
<evidence type="ECO:0000259" key="3">
    <source>
        <dbReference type="SMART" id="SM01007"/>
    </source>
</evidence>
<gene>
    <name evidence="4" type="ORF">H8699_11565</name>
</gene>
<dbReference type="SMART" id="SM01007">
    <property type="entry name" value="Aldolase_II"/>
    <property type="match status" value="1"/>
</dbReference>
<dbReference type="GO" id="GO:0046872">
    <property type="term" value="F:metal ion binding"/>
    <property type="evidence" value="ECO:0007669"/>
    <property type="project" value="UniProtKB-KW"/>
</dbReference>
<dbReference type="Gene3D" id="3.40.225.10">
    <property type="entry name" value="Class II aldolase/adducin N-terminal domain"/>
    <property type="match status" value="1"/>
</dbReference>
<proteinExistence type="predicted"/>
<dbReference type="GO" id="GO:0019323">
    <property type="term" value="P:pentose catabolic process"/>
    <property type="evidence" value="ECO:0007669"/>
    <property type="project" value="TreeGrafter"/>
</dbReference>
<dbReference type="AlphaFoldDB" id="A0A926D2G7"/>
<comment type="caution">
    <text evidence="4">The sequence shown here is derived from an EMBL/GenBank/DDBJ whole genome shotgun (WGS) entry which is preliminary data.</text>
</comment>
<dbReference type="InterPro" id="IPR036409">
    <property type="entry name" value="Aldolase_II/adducin_N_sf"/>
</dbReference>
<protein>
    <submittedName>
        <fullName evidence="4">Class II aldolase/adducin family protein</fullName>
    </submittedName>
</protein>
<name>A0A926D2G7_9FIRM</name>
<evidence type="ECO:0000256" key="1">
    <source>
        <dbReference type="ARBA" id="ARBA00022723"/>
    </source>
</evidence>
<dbReference type="GO" id="GO:0005829">
    <property type="term" value="C:cytosol"/>
    <property type="evidence" value="ECO:0007669"/>
    <property type="project" value="TreeGrafter"/>
</dbReference>
<accession>A0A926D2G7</accession>
<dbReference type="GO" id="GO:0016832">
    <property type="term" value="F:aldehyde-lyase activity"/>
    <property type="evidence" value="ECO:0007669"/>
    <property type="project" value="TreeGrafter"/>
</dbReference>
<dbReference type="PANTHER" id="PTHR22789">
    <property type="entry name" value="FUCULOSE PHOSPHATE ALDOLASE"/>
    <property type="match status" value="1"/>
</dbReference>
<dbReference type="Proteomes" id="UP000654279">
    <property type="component" value="Unassembled WGS sequence"/>
</dbReference>
<organism evidence="4 5">
    <name type="scientific">Luoshenia tenuis</name>
    <dbReference type="NCBI Taxonomy" id="2763654"/>
    <lineage>
        <taxon>Bacteria</taxon>
        <taxon>Bacillati</taxon>
        <taxon>Bacillota</taxon>
        <taxon>Clostridia</taxon>
        <taxon>Christensenellales</taxon>
        <taxon>Christensenellaceae</taxon>
        <taxon>Luoshenia</taxon>
    </lineage>
</organism>